<feature type="region of interest" description="Disordered" evidence="1">
    <location>
        <begin position="82"/>
        <end position="182"/>
    </location>
</feature>
<name>A0A8J6E1W2_9EUKA</name>
<dbReference type="AlphaFoldDB" id="A0A8J6E1W2"/>
<dbReference type="Pfam" id="PF04935">
    <property type="entry name" value="SURF6"/>
    <property type="match status" value="1"/>
</dbReference>
<keyword evidence="4" id="KW-1185">Reference proteome</keyword>
<evidence type="ECO:0000259" key="2">
    <source>
        <dbReference type="Pfam" id="PF04935"/>
    </source>
</evidence>
<comment type="caution">
    <text evidence="3">The sequence shown here is derived from an EMBL/GenBank/DDBJ whole genome shotgun (WGS) entry which is preliminary data.</text>
</comment>
<protein>
    <submittedName>
        <fullName evidence="3">Surfeit locus protein 6</fullName>
    </submittedName>
</protein>
<dbReference type="OrthoDB" id="444809at2759"/>
<feature type="region of interest" description="Disordered" evidence="1">
    <location>
        <begin position="214"/>
        <end position="330"/>
    </location>
</feature>
<feature type="compositionally biased region" description="Basic and acidic residues" evidence="1">
    <location>
        <begin position="243"/>
        <end position="258"/>
    </location>
</feature>
<organism evidence="3 4">
    <name type="scientific">Carpediemonas membranifera</name>
    <dbReference type="NCBI Taxonomy" id="201153"/>
    <lineage>
        <taxon>Eukaryota</taxon>
        <taxon>Metamonada</taxon>
        <taxon>Carpediemonas-like organisms</taxon>
        <taxon>Carpediemonas</taxon>
    </lineage>
</organism>
<dbReference type="Proteomes" id="UP000717585">
    <property type="component" value="Unassembled WGS sequence"/>
</dbReference>
<dbReference type="EMBL" id="JAHDYR010000062">
    <property type="protein sequence ID" value="KAG9391147.1"/>
    <property type="molecule type" value="Genomic_DNA"/>
</dbReference>
<reference evidence="3" key="1">
    <citation type="submission" date="2021-05" db="EMBL/GenBank/DDBJ databases">
        <title>A free-living protist that lacks canonical eukaryotic 1 DNA replication and segregation systems.</title>
        <authorList>
            <person name="Salas-Leiva D.E."/>
            <person name="Tromer E.C."/>
            <person name="Curtis B.A."/>
            <person name="Jerlstrom-Hultqvist J."/>
            <person name="Kolisko M."/>
            <person name="Yi Z."/>
            <person name="Salas-Leiva J.S."/>
            <person name="Gallot-Lavallee L."/>
            <person name="Kops G.J.P.L."/>
            <person name="Archibald J.M."/>
            <person name="Simpson A.G.B."/>
            <person name="Roger A.J."/>
        </authorList>
    </citation>
    <scope>NUCLEOTIDE SEQUENCE</scope>
    <source>
        <strain evidence="3">BICM</strain>
    </source>
</reference>
<gene>
    <name evidence="3" type="ORF">J8273_7421</name>
</gene>
<evidence type="ECO:0000256" key="1">
    <source>
        <dbReference type="SAM" id="MobiDB-lite"/>
    </source>
</evidence>
<dbReference type="InterPro" id="IPR029190">
    <property type="entry name" value="Rrp14/SURF6_C"/>
</dbReference>
<accession>A0A8J6E1W2</accession>
<evidence type="ECO:0000313" key="3">
    <source>
        <dbReference type="EMBL" id="KAG9391147.1"/>
    </source>
</evidence>
<evidence type="ECO:0000313" key="4">
    <source>
        <dbReference type="Proteomes" id="UP000717585"/>
    </source>
</evidence>
<feature type="compositionally biased region" description="Basic and acidic residues" evidence="1">
    <location>
        <begin position="112"/>
        <end position="166"/>
    </location>
</feature>
<sequence>MAKVDAQASKLTETRFAEAVVFFSGLCNMISQRYSTSKTIMNFPMKKAEKIQLKRGSMAAQLSIEPKFPTAGLAVNNVAEAKPDAAKKTPKPAAKKLETAAPVAQLPPAPQEPKDRKGKNLDSKRQRKKEVAKEKAKEKPDKTAKRPEVKKATKPVNEPETKRVELTEEAGPGPVDDDSGILIPEVTKLKRVQRHQKKDNAATELAKLSAQKQLLDKMKGSKRQAAEHNLEMEKAARRLSGAKVHDNETRLKASVKRDQARKRKATQSWNEREKADAEAQLGKRPKKEAVRKNQVAEPEEEAPRMTRRAAKERKGFEGGKGRQRKLINKK</sequence>
<feature type="domain" description="Ribosomal RNA-processing protein 14/surfeit locus protein 6 C-terminal" evidence="2">
    <location>
        <begin position="116"/>
        <end position="286"/>
    </location>
</feature>
<feature type="compositionally biased region" description="Basic and acidic residues" evidence="1">
    <location>
        <begin position="214"/>
        <end position="236"/>
    </location>
</feature>
<proteinExistence type="predicted"/>
<feature type="compositionally biased region" description="Basic residues" evidence="1">
    <location>
        <begin position="321"/>
        <end position="330"/>
    </location>
</feature>